<dbReference type="Proteomes" id="UP000256970">
    <property type="component" value="Unassembled WGS sequence"/>
</dbReference>
<accession>A0A383VW91</accession>
<sequence length="262" mass="27266">MNNVQLNLRDYYTISGSCPNVTHPSAAATATPKPWAAQQAAATSLLLPLAHEFGMAIAAYMAEAQVDIASASQGLSAVKNDNEAASWWLENYIYCCQESCNSWLSSIGSALGYESYLEAAVAVIIIVLYLAAFKSERQRLSLSLKDIKDIAFETTEVAAVQGQGATANSEINATQCPGEAAAAAGGVRGCGKGKKEEVWASKGAGQLQCLTCGSCIGAAGGRAEAELQHEGSRGGAAVSIAAWPDADDEHSRSPLCVWNGVS</sequence>
<reference evidence="1 2" key="1">
    <citation type="submission" date="2016-10" db="EMBL/GenBank/DDBJ databases">
        <authorList>
            <person name="Cai Z."/>
        </authorList>
    </citation>
    <scope>NUCLEOTIDE SEQUENCE [LARGE SCALE GENOMIC DNA]</scope>
</reference>
<dbReference type="AlphaFoldDB" id="A0A383VW91"/>
<keyword evidence="2" id="KW-1185">Reference proteome</keyword>
<proteinExistence type="predicted"/>
<gene>
    <name evidence="1" type="ORF">BQ4739_LOCUS9476</name>
</gene>
<protein>
    <submittedName>
        <fullName evidence="1">Uncharacterized protein</fullName>
    </submittedName>
</protein>
<evidence type="ECO:0000313" key="1">
    <source>
        <dbReference type="EMBL" id="SZX69180.1"/>
    </source>
</evidence>
<evidence type="ECO:0000313" key="2">
    <source>
        <dbReference type="Proteomes" id="UP000256970"/>
    </source>
</evidence>
<name>A0A383VW91_TETOB</name>
<dbReference type="EMBL" id="FNXT01000908">
    <property type="protein sequence ID" value="SZX69180.1"/>
    <property type="molecule type" value="Genomic_DNA"/>
</dbReference>
<organism evidence="1 2">
    <name type="scientific">Tetradesmus obliquus</name>
    <name type="common">Green alga</name>
    <name type="synonym">Acutodesmus obliquus</name>
    <dbReference type="NCBI Taxonomy" id="3088"/>
    <lineage>
        <taxon>Eukaryota</taxon>
        <taxon>Viridiplantae</taxon>
        <taxon>Chlorophyta</taxon>
        <taxon>core chlorophytes</taxon>
        <taxon>Chlorophyceae</taxon>
        <taxon>CS clade</taxon>
        <taxon>Sphaeropleales</taxon>
        <taxon>Scenedesmaceae</taxon>
        <taxon>Tetradesmus</taxon>
    </lineage>
</organism>